<dbReference type="SMART" id="SM00065">
    <property type="entry name" value="GAF"/>
    <property type="match status" value="1"/>
</dbReference>
<reference evidence="16 17" key="1">
    <citation type="journal article" date="2011" name="Stand. Genomic Sci.">
        <title>Complete genome sequence of the acetate-degrading sulfate reducer Desulfobacca acetoxidans type strain (ASRB2).</title>
        <authorList>
            <person name="Goker M."/>
            <person name="Teshima H."/>
            <person name="Lapidus A."/>
            <person name="Nolan M."/>
            <person name="Lucas S."/>
            <person name="Hammon N."/>
            <person name="Deshpande S."/>
            <person name="Cheng J.F."/>
            <person name="Tapia R."/>
            <person name="Han C."/>
            <person name="Goodwin L."/>
            <person name="Pitluck S."/>
            <person name="Huntemann M."/>
            <person name="Liolios K."/>
            <person name="Ivanova N."/>
            <person name="Pagani I."/>
            <person name="Mavromatis K."/>
            <person name="Ovchinikova G."/>
            <person name="Pati A."/>
            <person name="Chen A."/>
            <person name="Palaniappan K."/>
            <person name="Land M."/>
            <person name="Hauser L."/>
            <person name="Brambilla E.M."/>
            <person name="Rohde M."/>
            <person name="Spring S."/>
            <person name="Detter J.C."/>
            <person name="Woyke T."/>
            <person name="Bristow J."/>
            <person name="Eisen J.A."/>
            <person name="Markowitz V."/>
            <person name="Hugenholtz P."/>
            <person name="Kyrpides N.C."/>
            <person name="Klenk H.P."/>
        </authorList>
    </citation>
    <scope>NUCLEOTIDE SEQUENCE [LARGE SCALE GENOMIC DNA]</scope>
    <source>
        <strain evidence="17">ATCC 700848 / DSM 11109 / ASRB2</strain>
    </source>
</reference>
<evidence type="ECO:0000256" key="1">
    <source>
        <dbReference type="ARBA" id="ARBA00000085"/>
    </source>
</evidence>
<dbReference type="AlphaFoldDB" id="F2ND65"/>
<keyword evidence="13 14" id="KW-0472">Membrane</keyword>
<dbReference type="Pfam" id="PF00512">
    <property type="entry name" value="HisKA"/>
    <property type="match status" value="1"/>
</dbReference>
<feature type="transmembrane region" description="Helical" evidence="14">
    <location>
        <begin position="115"/>
        <end position="134"/>
    </location>
</feature>
<feature type="transmembrane region" description="Helical" evidence="14">
    <location>
        <begin position="68"/>
        <end position="86"/>
    </location>
</feature>
<dbReference type="Gene3D" id="3.30.565.10">
    <property type="entry name" value="Histidine kinase-like ATPase, C-terminal domain"/>
    <property type="match status" value="1"/>
</dbReference>
<evidence type="ECO:0000313" key="16">
    <source>
        <dbReference type="EMBL" id="AEB09789.1"/>
    </source>
</evidence>
<feature type="transmembrane region" description="Helical" evidence="14">
    <location>
        <begin position="287"/>
        <end position="313"/>
    </location>
</feature>
<keyword evidence="12" id="KW-0902">Two-component regulatory system</keyword>
<dbReference type="CDD" id="cd00075">
    <property type="entry name" value="HATPase"/>
    <property type="match status" value="1"/>
</dbReference>
<keyword evidence="7 14" id="KW-0812">Transmembrane</keyword>
<feature type="transmembrane region" description="Helical" evidence="14">
    <location>
        <begin position="246"/>
        <end position="266"/>
    </location>
</feature>
<dbReference type="InterPro" id="IPR004358">
    <property type="entry name" value="Sig_transdc_His_kin-like_C"/>
</dbReference>
<feature type="transmembrane region" description="Helical" evidence="14">
    <location>
        <begin position="163"/>
        <end position="180"/>
    </location>
</feature>
<keyword evidence="11 14" id="KW-1133">Transmembrane helix</keyword>
<keyword evidence="5" id="KW-0597">Phosphoprotein</keyword>
<protein>
    <recommendedName>
        <fullName evidence="4">histidine kinase</fullName>
        <ecNumber evidence="4">2.7.13.3</ecNumber>
    </recommendedName>
</protein>
<feature type="transmembrane region" description="Helical" evidence="14">
    <location>
        <begin position="383"/>
        <end position="402"/>
    </location>
</feature>
<gene>
    <name evidence="16" type="ordered locus">Desac_1956</name>
</gene>
<dbReference type="eggNOG" id="COG0591">
    <property type="taxonomic scope" value="Bacteria"/>
</dbReference>
<evidence type="ECO:0000256" key="6">
    <source>
        <dbReference type="ARBA" id="ARBA00022679"/>
    </source>
</evidence>
<dbReference type="PRINTS" id="PR00344">
    <property type="entry name" value="BCTRLSENSOR"/>
</dbReference>
<reference evidence="17" key="2">
    <citation type="submission" date="2011-03" db="EMBL/GenBank/DDBJ databases">
        <title>The complete genome of Desulfobacca acetoxidans DSM 11109.</title>
        <authorList>
            <consortium name="US DOE Joint Genome Institute (JGI-PGF)"/>
            <person name="Lucas S."/>
            <person name="Copeland A."/>
            <person name="Lapidus A."/>
            <person name="Bruce D."/>
            <person name="Goodwin L."/>
            <person name="Pitluck S."/>
            <person name="Peters L."/>
            <person name="Kyrpides N."/>
            <person name="Mavromatis K."/>
            <person name="Ivanova N."/>
            <person name="Ovchinnikova G."/>
            <person name="Teshima H."/>
            <person name="Detter J.C."/>
            <person name="Han C."/>
            <person name="Land M."/>
            <person name="Hauser L."/>
            <person name="Markowitz V."/>
            <person name="Cheng J.-F."/>
            <person name="Hugenholtz P."/>
            <person name="Woyke T."/>
            <person name="Wu D."/>
            <person name="Spring S."/>
            <person name="Schueler E."/>
            <person name="Brambilla E."/>
            <person name="Klenk H.-P."/>
            <person name="Eisen J.A."/>
        </authorList>
    </citation>
    <scope>NUCLEOTIDE SEQUENCE [LARGE SCALE GENOMIC DNA]</scope>
    <source>
        <strain evidence="17">ATCC 700848 / DSM 11109 / ASRB2</strain>
    </source>
</reference>
<dbReference type="GO" id="GO:0000155">
    <property type="term" value="F:phosphorelay sensor kinase activity"/>
    <property type="evidence" value="ECO:0007669"/>
    <property type="project" value="InterPro"/>
</dbReference>
<accession>F2ND65</accession>
<dbReference type="PANTHER" id="PTHR43065:SF10">
    <property type="entry name" value="PEROXIDE STRESS-ACTIVATED HISTIDINE KINASE MAK3"/>
    <property type="match status" value="1"/>
</dbReference>
<dbReference type="SUPFAM" id="SSF55781">
    <property type="entry name" value="GAF domain-like"/>
    <property type="match status" value="1"/>
</dbReference>
<dbReference type="CDD" id="cd10322">
    <property type="entry name" value="SLC5sbd"/>
    <property type="match status" value="1"/>
</dbReference>
<feature type="transmembrane region" description="Helical" evidence="14">
    <location>
        <begin position="192"/>
        <end position="219"/>
    </location>
</feature>
<dbReference type="InterPro" id="IPR003018">
    <property type="entry name" value="GAF"/>
</dbReference>
<dbReference type="Proteomes" id="UP000000483">
    <property type="component" value="Chromosome"/>
</dbReference>
<dbReference type="Pfam" id="PF00474">
    <property type="entry name" value="SSF"/>
    <property type="match status" value="1"/>
</dbReference>
<dbReference type="InterPro" id="IPR036097">
    <property type="entry name" value="HisK_dim/P_sf"/>
</dbReference>
<evidence type="ECO:0000256" key="4">
    <source>
        <dbReference type="ARBA" id="ARBA00012438"/>
    </source>
</evidence>
<dbReference type="InterPro" id="IPR036890">
    <property type="entry name" value="HATPase_C_sf"/>
</dbReference>
<dbReference type="Gene3D" id="3.30.450.40">
    <property type="match status" value="1"/>
</dbReference>
<keyword evidence="10" id="KW-0067">ATP-binding</keyword>
<proteinExistence type="inferred from homology"/>
<comment type="similarity">
    <text evidence="3">Belongs to the sodium:solute symporter (SSF) (TC 2.A.21) family.</text>
</comment>
<comment type="catalytic activity">
    <reaction evidence="1">
        <text>ATP + protein L-histidine = ADP + protein N-phospho-L-histidine.</text>
        <dbReference type="EC" id="2.7.13.3"/>
    </reaction>
</comment>
<evidence type="ECO:0000313" key="17">
    <source>
        <dbReference type="Proteomes" id="UP000000483"/>
    </source>
</evidence>
<dbReference type="Pfam" id="PF02518">
    <property type="entry name" value="HATPase_c"/>
    <property type="match status" value="1"/>
</dbReference>
<dbReference type="SUPFAM" id="SSF55874">
    <property type="entry name" value="ATPase domain of HSP90 chaperone/DNA topoisomerase II/histidine kinase"/>
    <property type="match status" value="1"/>
</dbReference>
<evidence type="ECO:0000256" key="9">
    <source>
        <dbReference type="ARBA" id="ARBA00022777"/>
    </source>
</evidence>
<evidence type="ECO:0000256" key="14">
    <source>
        <dbReference type="SAM" id="Phobius"/>
    </source>
</evidence>
<dbReference type="InterPro" id="IPR038377">
    <property type="entry name" value="Na/Glc_symporter_sf"/>
</dbReference>
<dbReference type="KEGG" id="dao:Desac_1956"/>
<feature type="transmembrane region" description="Helical" evidence="14">
    <location>
        <begin position="6"/>
        <end position="25"/>
    </location>
</feature>
<evidence type="ECO:0000256" key="5">
    <source>
        <dbReference type="ARBA" id="ARBA00022553"/>
    </source>
</evidence>
<dbReference type="EMBL" id="CP002629">
    <property type="protein sequence ID" value="AEB09789.1"/>
    <property type="molecule type" value="Genomic_DNA"/>
</dbReference>
<feature type="transmembrane region" description="Helical" evidence="14">
    <location>
        <begin position="414"/>
        <end position="435"/>
    </location>
</feature>
<dbReference type="SUPFAM" id="SSF47384">
    <property type="entry name" value="Homodimeric domain of signal transducing histidine kinase"/>
    <property type="match status" value="1"/>
</dbReference>
<dbReference type="PROSITE" id="PS50283">
    <property type="entry name" value="NA_SOLUT_SYMP_3"/>
    <property type="match status" value="1"/>
</dbReference>
<dbReference type="InterPro" id="IPR003594">
    <property type="entry name" value="HATPase_dom"/>
</dbReference>
<feature type="transmembrane region" description="Helical" evidence="14">
    <location>
        <begin position="37"/>
        <end position="56"/>
    </location>
</feature>
<dbReference type="PROSITE" id="PS50109">
    <property type="entry name" value="HIS_KIN"/>
    <property type="match status" value="1"/>
</dbReference>
<dbReference type="Pfam" id="PF13185">
    <property type="entry name" value="GAF_2"/>
    <property type="match status" value="1"/>
</dbReference>
<keyword evidence="8" id="KW-0547">Nucleotide-binding</keyword>
<dbReference type="Gene3D" id="1.20.1730.10">
    <property type="entry name" value="Sodium/glucose cotransporter"/>
    <property type="match status" value="1"/>
</dbReference>
<evidence type="ECO:0000256" key="13">
    <source>
        <dbReference type="ARBA" id="ARBA00023136"/>
    </source>
</evidence>
<keyword evidence="6" id="KW-0808">Transferase</keyword>
<organism evidence="16 17">
    <name type="scientific">Desulfobacca acetoxidans (strain ATCC 700848 / DSM 11109 / ASRB2)</name>
    <dbReference type="NCBI Taxonomy" id="880072"/>
    <lineage>
        <taxon>Bacteria</taxon>
        <taxon>Pseudomonadati</taxon>
        <taxon>Thermodesulfobacteriota</taxon>
        <taxon>Desulfobaccia</taxon>
        <taxon>Desulfobaccales</taxon>
        <taxon>Desulfobaccaceae</taxon>
        <taxon>Desulfobacca</taxon>
    </lineage>
</organism>
<comment type="subcellular location">
    <subcellularLocation>
        <location evidence="2">Membrane</location>
        <topology evidence="2">Multi-pass membrane protein</topology>
    </subcellularLocation>
</comment>
<evidence type="ECO:0000256" key="8">
    <source>
        <dbReference type="ARBA" id="ARBA00022741"/>
    </source>
</evidence>
<feature type="domain" description="Histidine kinase" evidence="15">
    <location>
        <begin position="812"/>
        <end position="1020"/>
    </location>
</feature>
<keyword evidence="9 16" id="KW-0418">Kinase</keyword>
<dbReference type="STRING" id="880072.Desac_1956"/>
<dbReference type="SMART" id="SM00388">
    <property type="entry name" value="HisKA"/>
    <property type="match status" value="1"/>
</dbReference>
<evidence type="ECO:0000256" key="7">
    <source>
        <dbReference type="ARBA" id="ARBA00022692"/>
    </source>
</evidence>
<dbReference type="InterPro" id="IPR005467">
    <property type="entry name" value="His_kinase_dom"/>
</dbReference>
<sequence>MLSQSTVALAAFGYLLFLFALAFYGDRRRSQGRSLIANPYIYTLSLAVYCTSWTFYGSVGKAATQGMVFLSTYLGPTLGAFAWWFVARKILRVCKENNLTTLSDFLALRFGKSSFLGALATVGVLLAIIPYIGLQLKSVSDTFTILVHRNVAVLGRANILQDTAFYVALILVIFGILFGARHLDPTERHEGMVAAVAFESLVKLLAFLSIGVLVSWVLFSGWGDLFGRISRHQDFSRLPYLNTNPLNTFMLFLVESLLAMGAIILLPRQFHMTVVENTEERHLLTAMWLLPLYFFLINLFVAPIAFGGLLLGLPQMQADTFVLRLPLEHGYPFLALLAFLGGLSASTAMVAVASITVSTMLLNTLIMPSALRLHLADHLSPHLLLIKRLGILIVILLGYGSYRLIGVSMMLVDMGHIAFCGVVQLAPAVLGALYWREANKNGAIAGISIGFALWAYTLVLPPMVESGWLPTSILTSGPWGFPWLKPTSLFGLIGLDNLSHAFFWSMTSNILVFVCVSVLTRPDSEEEEQSGRFVDIFIGEAGRRREKRFTYLPSLDQLTQFMAKFINPQKAAEARQQFLDENKNREEEWGDQEKMQLAEFVERTIAGSIGPAAARIIMDGYLSSVGSRMEEVFDLFGRITSSLEESQEQLKRRVAELSVLYEAARKLTSSLYMPELMEGVLDLLVNRLGVERCAVRLLDGDGFLRIKSSRNLSPMAMEISIKPDMRPLLGQCLLTPQVISVADSSIVWDRLQGLYEEEPMASFVMAPIATETVSLGVLTAASNQKGFFAKEHVEFFQSLAGQLGLAVRSAQMVAHHIRNPLVAIGGFAHRLAKKLPPGSITQKYAEIIIKEAERLEKMVGDIVETTVVAIPREEESDINQVVRGALGIMKEAFEKKQIKLRVNLADGLSPLTMDVGNLKRALLQLIANALEALPSGGSLEVVTAQSPDGYVQIQIIDNGKGIPAAILPHIFDAFFSTKPAGPGLGLPIVHKIISQHGGQVSIASEENVGTTATVKLPIAKYA</sequence>
<dbReference type="InterPro" id="IPR029016">
    <property type="entry name" value="GAF-like_dom_sf"/>
</dbReference>
<dbReference type="HOGENOM" id="CLU_000445_22_1_7"/>
<dbReference type="EC" id="2.7.13.3" evidence="4"/>
<evidence type="ECO:0000256" key="10">
    <source>
        <dbReference type="ARBA" id="ARBA00022840"/>
    </source>
</evidence>
<dbReference type="eggNOG" id="COG2205">
    <property type="taxonomic scope" value="Bacteria"/>
</dbReference>
<dbReference type="GO" id="GO:0022857">
    <property type="term" value="F:transmembrane transporter activity"/>
    <property type="evidence" value="ECO:0007669"/>
    <property type="project" value="InterPro"/>
</dbReference>
<evidence type="ECO:0000256" key="2">
    <source>
        <dbReference type="ARBA" id="ARBA00004141"/>
    </source>
</evidence>
<evidence type="ECO:0000259" key="15">
    <source>
        <dbReference type="PROSITE" id="PS50109"/>
    </source>
</evidence>
<dbReference type="GO" id="GO:0005524">
    <property type="term" value="F:ATP binding"/>
    <property type="evidence" value="ECO:0007669"/>
    <property type="project" value="UniProtKB-KW"/>
</dbReference>
<feature type="transmembrane region" description="Helical" evidence="14">
    <location>
        <begin position="442"/>
        <end position="464"/>
    </location>
</feature>
<dbReference type="OrthoDB" id="567977at2"/>
<dbReference type="PANTHER" id="PTHR43065">
    <property type="entry name" value="SENSOR HISTIDINE KINASE"/>
    <property type="match status" value="1"/>
</dbReference>
<dbReference type="GO" id="GO:0016020">
    <property type="term" value="C:membrane"/>
    <property type="evidence" value="ECO:0007669"/>
    <property type="project" value="UniProtKB-SubCell"/>
</dbReference>
<feature type="transmembrane region" description="Helical" evidence="14">
    <location>
        <begin position="333"/>
        <end position="362"/>
    </location>
</feature>
<dbReference type="Gene3D" id="1.10.287.130">
    <property type="match status" value="1"/>
</dbReference>
<evidence type="ECO:0000256" key="11">
    <source>
        <dbReference type="ARBA" id="ARBA00022989"/>
    </source>
</evidence>
<dbReference type="InterPro" id="IPR003661">
    <property type="entry name" value="HisK_dim/P_dom"/>
</dbReference>
<name>F2ND65_DESAR</name>
<keyword evidence="17" id="KW-1185">Reference proteome</keyword>
<dbReference type="SMART" id="SM00387">
    <property type="entry name" value="HATPase_c"/>
    <property type="match status" value="1"/>
</dbReference>
<dbReference type="CDD" id="cd00082">
    <property type="entry name" value="HisKA"/>
    <property type="match status" value="1"/>
</dbReference>
<dbReference type="InterPro" id="IPR001734">
    <property type="entry name" value="Na/solute_symporter"/>
</dbReference>
<evidence type="ECO:0000256" key="12">
    <source>
        <dbReference type="ARBA" id="ARBA00023012"/>
    </source>
</evidence>
<evidence type="ECO:0000256" key="3">
    <source>
        <dbReference type="ARBA" id="ARBA00006434"/>
    </source>
</evidence>
<dbReference type="RefSeq" id="WP_013706898.1">
    <property type="nucleotide sequence ID" value="NC_015388.1"/>
</dbReference>